<evidence type="ECO:0000313" key="1">
    <source>
        <dbReference type="EMBL" id="OCB02012.1"/>
    </source>
</evidence>
<dbReference type="Proteomes" id="UP000093129">
    <property type="component" value="Unassembled WGS sequence"/>
</dbReference>
<dbReference type="AlphaFoldDB" id="A0A1B9BWC5"/>
<comment type="caution">
    <text evidence="1">The sequence shown here is derived from an EMBL/GenBank/DDBJ whole genome shotgun (WGS) entry which is preliminary data.</text>
</comment>
<accession>A0A1B9BWC5</accession>
<evidence type="ECO:0000313" key="2">
    <source>
        <dbReference type="Proteomes" id="UP000093129"/>
    </source>
</evidence>
<reference evidence="1 2" key="1">
    <citation type="submission" date="2016-07" db="EMBL/GenBank/DDBJ databases">
        <title>Draft genome of a psychrotolerant acidophile Acidithiobacillus ferrivorans strain YL15.</title>
        <authorList>
            <person name="Peng T."/>
            <person name="Ma L."/>
            <person name="Nan M."/>
            <person name="An N."/>
            <person name="Wang M."/>
            <person name="Qiu G."/>
            <person name="Zeng W."/>
        </authorList>
    </citation>
    <scope>NUCLEOTIDE SEQUENCE [LARGE SCALE GENOMIC DNA]</scope>
    <source>
        <strain evidence="1 2">YL15</strain>
    </source>
</reference>
<dbReference type="EMBL" id="MASQ01000106">
    <property type="protein sequence ID" value="OCB02012.1"/>
    <property type="molecule type" value="Genomic_DNA"/>
</dbReference>
<organism evidence="1 2">
    <name type="scientific">Acidithiobacillus ferrivorans</name>
    <dbReference type="NCBI Taxonomy" id="160808"/>
    <lineage>
        <taxon>Bacteria</taxon>
        <taxon>Pseudomonadati</taxon>
        <taxon>Pseudomonadota</taxon>
        <taxon>Acidithiobacillia</taxon>
        <taxon>Acidithiobacillales</taxon>
        <taxon>Acidithiobacillaceae</taxon>
        <taxon>Acidithiobacillus</taxon>
    </lineage>
</organism>
<sequence>MKAARTADKMIAIFQQAAANGESHGVIGHGKNLCERIVLHITLLAKDHPQRLASIPQRRSRWLCLKPS</sequence>
<dbReference type="RefSeq" id="WP_065413924.1">
    <property type="nucleotide sequence ID" value="NZ_MASQ01000106.1"/>
</dbReference>
<name>A0A1B9BWC5_9PROT</name>
<gene>
    <name evidence="1" type="ORF">BBC27_00980</name>
</gene>
<protein>
    <submittedName>
        <fullName evidence="1">Uncharacterized protein</fullName>
    </submittedName>
</protein>
<proteinExistence type="predicted"/>